<accession>A0A1H0S2Y9</accession>
<evidence type="ECO:0000313" key="4">
    <source>
        <dbReference type="Proteomes" id="UP000199073"/>
    </source>
</evidence>
<keyword evidence="1" id="KW-0472">Membrane</keyword>
<dbReference type="Proteomes" id="UP000199073">
    <property type="component" value="Unassembled WGS sequence"/>
</dbReference>
<protein>
    <submittedName>
        <fullName evidence="3">TrbC/VIRB2 family protein</fullName>
    </submittedName>
</protein>
<keyword evidence="4" id="KW-1185">Reference proteome</keyword>
<dbReference type="RefSeq" id="WP_092223331.1">
    <property type="nucleotide sequence ID" value="NZ_FNJI01000017.1"/>
</dbReference>
<keyword evidence="1" id="KW-1133">Transmembrane helix</keyword>
<dbReference type="AlphaFoldDB" id="A0A1H0S2Y9"/>
<organism evidence="3 4">
    <name type="scientific">Desulforhopalus singaporensis</name>
    <dbReference type="NCBI Taxonomy" id="91360"/>
    <lineage>
        <taxon>Bacteria</taxon>
        <taxon>Pseudomonadati</taxon>
        <taxon>Thermodesulfobacteriota</taxon>
        <taxon>Desulfobulbia</taxon>
        <taxon>Desulfobulbales</taxon>
        <taxon>Desulfocapsaceae</taxon>
        <taxon>Desulforhopalus</taxon>
    </lineage>
</organism>
<dbReference type="EMBL" id="FNJI01000017">
    <property type="protein sequence ID" value="SDP36080.1"/>
    <property type="molecule type" value="Genomic_DNA"/>
</dbReference>
<feature type="transmembrane region" description="Helical" evidence="1">
    <location>
        <begin position="79"/>
        <end position="100"/>
    </location>
</feature>
<dbReference type="OrthoDB" id="5419919at2"/>
<reference evidence="3 4" key="1">
    <citation type="submission" date="2016-10" db="EMBL/GenBank/DDBJ databases">
        <authorList>
            <person name="de Groot N.N."/>
        </authorList>
    </citation>
    <scope>NUCLEOTIDE SEQUENCE [LARGE SCALE GENOMIC DNA]</scope>
    <source>
        <strain evidence="3 4">DSM 12130</strain>
    </source>
</reference>
<dbReference type="Pfam" id="PF04956">
    <property type="entry name" value="TrbC"/>
    <property type="match status" value="1"/>
</dbReference>
<keyword evidence="1" id="KW-0812">Transmembrane</keyword>
<name>A0A1H0S2Y9_9BACT</name>
<feature type="signal peptide" evidence="2">
    <location>
        <begin position="1"/>
        <end position="28"/>
    </location>
</feature>
<evidence type="ECO:0000256" key="2">
    <source>
        <dbReference type="SAM" id="SignalP"/>
    </source>
</evidence>
<dbReference type="STRING" id="91360.SAMN05660330_02509"/>
<feature type="transmembrane region" description="Helical" evidence="1">
    <location>
        <begin position="48"/>
        <end position="67"/>
    </location>
</feature>
<feature type="chain" id="PRO_5011461655" evidence="2">
    <location>
        <begin position="29"/>
        <end position="108"/>
    </location>
</feature>
<dbReference type="InterPro" id="IPR007039">
    <property type="entry name" value="TrbC/VirB2"/>
</dbReference>
<evidence type="ECO:0000256" key="1">
    <source>
        <dbReference type="SAM" id="Phobius"/>
    </source>
</evidence>
<evidence type="ECO:0000313" key="3">
    <source>
        <dbReference type="EMBL" id="SDP36080.1"/>
    </source>
</evidence>
<keyword evidence="2" id="KW-0732">Signal</keyword>
<proteinExistence type="predicted"/>
<sequence length="108" mass="11718">MKFTNIISLSMIVAVFALILCGSGLALADTIAEFEGPMEKVKNTLTGPWAKFVAIIMFLTAAFMLWFRKEELDGFAKGLCVVVMIISTLAFADTIVSRIFTFGSGALI</sequence>
<gene>
    <name evidence="3" type="ORF">SAMN05660330_02509</name>
</gene>